<dbReference type="AlphaFoldDB" id="A0A7X0LPK3"/>
<dbReference type="RefSeq" id="WP_185028152.1">
    <property type="nucleotide sequence ID" value="NZ_BNBN01000004.1"/>
</dbReference>
<keyword evidence="4" id="KW-0812">Transmembrane</keyword>
<proteinExistence type="inferred from homology"/>
<evidence type="ECO:0000256" key="2">
    <source>
        <dbReference type="ARBA" id="ARBA00007531"/>
    </source>
</evidence>
<keyword evidence="9" id="KW-1185">Reference proteome</keyword>
<dbReference type="PROSITE" id="PS51257">
    <property type="entry name" value="PROKAR_LIPOPROTEIN"/>
    <property type="match status" value="1"/>
</dbReference>
<comment type="similarity">
    <text evidence="2">Belongs to the MmpS family.</text>
</comment>
<sequence length="149" mass="15361">MNRTARTATCAAAVTALLFGLGACAGVEEAVKAGASQGAEKAADELLKTPYEVTYEVTGKDVVLIKYSGGKGTDLAPEEDTVDKPAVPWQKTVTLKGAMPPSVMPEAADMLKTDADIACKIVYKGKVLAEAKGQKAVMGGCIAAAPMNR</sequence>
<keyword evidence="3" id="KW-1003">Cell membrane</keyword>
<evidence type="ECO:0000256" key="7">
    <source>
        <dbReference type="SAM" id="SignalP"/>
    </source>
</evidence>
<evidence type="ECO:0000256" key="3">
    <source>
        <dbReference type="ARBA" id="ARBA00022475"/>
    </source>
</evidence>
<evidence type="ECO:0000256" key="4">
    <source>
        <dbReference type="ARBA" id="ARBA00022692"/>
    </source>
</evidence>
<gene>
    <name evidence="8" type="ORF">HNQ79_001452</name>
</gene>
<dbReference type="EMBL" id="JACHEM010000003">
    <property type="protein sequence ID" value="MBB6435001.1"/>
    <property type="molecule type" value="Genomic_DNA"/>
</dbReference>
<keyword evidence="6" id="KW-0472">Membrane</keyword>
<evidence type="ECO:0000256" key="5">
    <source>
        <dbReference type="ARBA" id="ARBA00022989"/>
    </source>
</evidence>
<dbReference type="InterPro" id="IPR008693">
    <property type="entry name" value="MmpS"/>
</dbReference>
<comment type="caution">
    <text evidence="8">The sequence shown here is derived from an EMBL/GenBank/DDBJ whole genome shotgun (WGS) entry which is preliminary data.</text>
</comment>
<dbReference type="GO" id="GO:0005886">
    <property type="term" value="C:plasma membrane"/>
    <property type="evidence" value="ECO:0007669"/>
    <property type="project" value="UniProtKB-SubCell"/>
</dbReference>
<dbReference type="Proteomes" id="UP000540423">
    <property type="component" value="Unassembled WGS sequence"/>
</dbReference>
<evidence type="ECO:0000256" key="6">
    <source>
        <dbReference type="ARBA" id="ARBA00023136"/>
    </source>
</evidence>
<feature type="signal peptide" evidence="7">
    <location>
        <begin position="1"/>
        <end position="25"/>
    </location>
</feature>
<dbReference type="Pfam" id="PF05423">
    <property type="entry name" value="Mycobact_memb"/>
    <property type="match status" value="1"/>
</dbReference>
<evidence type="ECO:0000256" key="1">
    <source>
        <dbReference type="ARBA" id="ARBA00004236"/>
    </source>
</evidence>
<feature type="chain" id="PRO_5031347059" evidence="7">
    <location>
        <begin position="26"/>
        <end position="149"/>
    </location>
</feature>
<name>A0A7X0LPK3_9ACTN</name>
<organism evidence="8 9">
    <name type="scientific">Streptomyces candidus</name>
    <dbReference type="NCBI Taxonomy" id="67283"/>
    <lineage>
        <taxon>Bacteria</taxon>
        <taxon>Bacillati</taxon>
        <taxon>Actinomycetota</taxon>
        <taxon>Actinomycetes</taxon>
        <taxon>Kitasatosporales</taxon>
        <taxon>Streptomycetaceae</taxon>
        <taxon>Streptomyces</taxon>
    </lineage>
</organism>
<dbReference type="InterPro" id="IPR038468">
    <property type="entry name" value="MmpS_C"/>
</dbReference>
<evidence type="ECO:0000313" key="9">
    <source>
        <dbReference type="Proteomes" id="UP000540423"/>
    </source>
</evidence>
<evidence type="ECO:0000313" key="8">
    <source>
        <dbReference type="EMBL" id="MBB6435001.1"/>
    </source>
</evidence>
<dbReference type="Gene3D" id="2.60.40.2880">
    <property type="entry name" value="MmpS1-5, C-terminal soluble domain"/>
    <property type="match status" value="1"/>
</dbReference>
<reference evidence="8 9" key="1">
    <citation type="submission" date="2020-08" db="EMBL/GenBank/DDBJ databases">
        <title>Genomic Encyclopedia of Type Strains, Phase IV (KMG-IV): sequencing the most valuable type-strain genomes for metagenomic binning, comparative biology and taxonomic classification.</title>
        <authorList>
            <person name="Goeker M."/>
        </authorList>
    </citation>
    <scope>NUCLEOTIDE SEQUENCE [LARGE SCALE GENOMIC DNA]</scope>
    <source>
        <strain evidence="8 9">DSM 40141</strain>
    </source>
</reference>
<protein>
    <submittedName>
        <fullName evidence="8">Uncharacterized protein</fullName>
    </submittedName>
</protein>
<accession>A0A7X0LPK3</accession>
<keyword evidence="5" id="KW-1133">Transmembrane helix</keyword>
<comment type="subcellular location">
    <subcellularLocation>
        <location evidence="1">Cell membrane</location>
    </subcellularLocation>
</comment>
<keyword evidence="7" id="KW-0732">Signal</keyword>